<evidence type="ECO:0000256" key="8">
    <source>
        <dbReference type="ARBA" id="ARBA00018312"/>
    </source>
</evidence>
<dbReference type="Pfam" id="PF03255">
    <property type="entry name" value="ACCA"/>
    <property type="match status" value="1"/>
</dbReference>
<reference evidence="23" key="1">
    <citation type="journal article" date="2019" name="Int. J. Syst. Evol. Microbiol.">
        <title>The Global Catalogue of Microorganisms (GCM) 10K type strain sequencing project: providing services to taxonomists for standard genome sequencing and annotation.</title>
        <authorList>
            <consortium name="The Broad Institute Genomics Platform"/>
            <consortium name="The Broad Institute Genome Sequencing Center for Infectious Disease"/>
            <person name="Wu L."/>
            <person name="Ma J."/>
        </authorList>
    </citation>
    <scope>NUCLEOTIDE SEQUENCE [LARGE SCALE GENOMIC DNA]</scope>
    <source>
        <strain evidence="23">JCM 17656</strain>
    </source>
</reference>
<evidence type="ECO:0000313" key="23">
    <source>
        <dbReference type="Proteomes" id="UP001500707"/>
    </source>
</evidence>
<protein>
    <recommendedName>
        <fullName evidence="8">Acetyl-coenzyme A carboxylase carboxyl transferase subunits beta/alpha</fullName>
        <ecNumber evidence="7">2.1.3.15</ecNumber>
    </recommendedName>
</protein>
<dbReference type="InterPro" id="IPR029045">
    <property type="entry name" value="ClpP/crotonase-like_dom_sf"/>
</dbReference>
<comment type="cofactor">
    <cofactor evidence="1">
        <name>Zn(2+)</name>
        <dbReference type="ChEBI" id="CHEBI:29105"/>
    </cofactor>
</comment>
<evidence type="ECO:0000256" key="5">
    <source>
        <dbReference type="ARBA" id="ARBA00010284"/>
    </source>
</evidence>
<comment type="similarity">
    <text evidence="5">In the N-terminal section; belongs to the AccD/PCCB family.</text>
</comment>
<evidence type="ECO:0000256" key="18">
    <source>
        <dbReference type="ARBA" id="ARBA00025280"/>
    </source>
</evidence>
<keyword evidence="13" id="KW-0479">Metal-binding</keyword>
<evidence type="ECO:0000256" key="14">
    <source>
        <dbReference type="ARBA" id="ARBA00022832"/>
    </source>
</evidence>
<evidence type="ECO:0000256" key="19">
    <source>
        <dbReference type="ARBA" id="ARBA00049152"/>
    </source>
</evidence>
<comment type="catalytic activity">
    <reaction evidence="19">
        <text>N(6)-carboxybiotinyl-L-lysyl-[protein] + acetyl-CoA = N(6)-biotinyl-L-lysyl-[protein] + malonyl-CoA</text>
        <dbReference type="Rhea" id="RHEA:54728"/>
        <dbReference type="Rhea" id="RHEA-COMP:10505"/>
        <dbReference type="Rhea" id="RHEA-COMP:10506"/>
        <dbReference type="ChEBI" id="CHEBI:57288"/>
        <dbReference type="ChEBI" id="CHEBI:57384"/>
        <dbReference type="ChEBI" id="CHEBI:83144"/>
        <dbReference type="ChEBI" id="CHEBI:83145"/>
        <dbReference type="EC" id="2.1.3.15"/>
    </reaction>
</comment>
<keyword evidence="13" id="KW-0863">Zinc-finger</keyword>
<gene>
    <name evidence="22" type="ORF">GCM10022295_03170</name>
</gene>
<evidence type="ECO:0000256" key="15">
    <source>
        <dbReference type="ARBA" id="ARBA00022840"/>
    </source>
</evidence>
<evidence type="ECO:0000259" key="21">
    <source>
        <dbReference type="PROSITE" id="PS50989"/>
    </source>
</evidence>
<comment type="similarity">
    <text evidence="4">In the C-terminal section; belongs to the AccA family.</text>
</comment>
<evidence type="ECO:0000256" key="3">
    <source>
        <dbReference type="ARBA" id="ARBA00004956"/>
    </source>
</evidence>
<accession>A0ABP6V0Y4</accession>
<comment type="subcellular location">
    <subcellularLocation>
        <location evidence="2">Cytoplasm</location>
    </subcellularLocation>
</comment>
<evidence type="ECO:0000256" key="17">
    <source>
        <dbReference type="ARBA" id="ARBA00023160"/>
    </source>
</evidence>
<comment type="subunit">
    <text evidence="6">Acetyl-CoA carboxylase is a heterotetramer composed of biotin carboxyl carrier protein (AccB), biotin carboxylase (AccC) and two subunits of ACCase subunit beta/alpha.</text>
</comment>
<dbReference type="InterPro" id="IPR011762">
    <property type="entry name" value="COA_CT_N"/>
</dbReference>
<dbReference type="Proteomes" id="UP001500707">
    <property type="component" value="Unassembled WGS sequence"/>
</dbReference>
<evidence type="ECO:0000256" key="4">
    <source>
        <dbReference type="ARBA" id="ARBA00006276"/>
    </source>
</evidence>
<dbReference type="Gene3D" id="3.90.226.10">
    <property type="entry name" value="2-enoyl-CoA Hydratase, Chain A, domain 1"/>
    <property type="match status" value="2"/>
</dbReference>
<organism evidence="22 23">
    <name type="scientific">Streptomyces osmaniensis</name>
    <dbReference type="NCBI Taxonomy" id="593134"/>
    <lineage>
        <taxon>Bacteria</taxon>
        <taxon>Bacillati</taxon>
        <taxon>Actinomycetota</taxon>
        <taxon>Actinomycetes</taxon>
        <taxon>Kitasatosporales</taxon>
        <taxon>Streptomycetaceae</taxon>
        <taxon>Streptomyces</taxon>
    </lineage>
</organism>
<keyword evidence="10" id="KW-0444">Lipid biosynthesis</keyword>
<dbReference type="EC" id="2.1.3.15" evidence="7"/>
<keyword evidence="17" id="KW-0275">Fatty acid biosynthesis</keyword>
<feature type="domain" description="CoA carboxyltransferase N-terminal" evidence="20">
    <location>
        <begin position="1"/>
        <end position="182"/>
    </location>
</feature>
<keyword evidence="23" id="KW-1185">Reference proteome</keyword>
<dbReference type="PANTHER" id="PTHR42853">
    <property type="entry name" value="ACETYL-COENZYME A CARBOXYLASE CARBOXYL TRANSFERASE SUBUNIT ALPHA"/>
    <property type="match status" value="1"/>
</dbReference>
<keyword evidence="16" id="KW-0443">Lipid metabolism</keyword>
<keyword evidence="11 22" id="KW-0808">Transferase</keyword>
<dbReference type="InterPro" id="IPR034733">
    <property type="entry name" value="AcCoA_carboxyl_beta"/>
</dbReference>
<keyword evidence="9" id="KW-0963">Cytoplasm</keyword>
<proteinExistence type="inferred from homology"/>
<dbReference type="PROSITE" id="PS50989">
    <property type="entry name" value="COA_CT_CTER"/>
    <property type="match status" value="1"/>
</dbReference>
<evidence type="ECO:0000256" key="7">
    <source>
        <dbReference type="ARBA" id="ARBA00011883"/>
    </source>
</evidence>
<evidence type="ECO:0000256" key="1">
    <source>
        <dbReference type="ARBA" id="ARBA00001947"/>
    </source>
</evidence>
<evidence type="ECO:0000256" key="11">
    <source>
        <dbReference type="ARBA" id="ARBA00022679"/>
    </source>
</evidence>
<comment type="function">
    <text evidence="18">Component of the acetyl coenzyme A carboxylase (ACC) complex. Biotin carboxylase (BC) catalyzes the carboxylation of biotin on its carrier protein (BCCP) and then the CO(2) group is transferred by the transcarboxylase to acetyl-CoA to form malonyl-CoA.</text>
</comment>
<dbReference type="PROSITE" id="PS50980">
    <property type="entry name" value="COA_CT_NTER"/>
    <property type="match status" value="1"/>
</dbReference>
<evidence type="ECO:0000256" key="13">
    <source>
        <dbReference type="ARBA" id="ARBA00022771"/>
    </source>
</evidence>
<keyword evidence="15" id="KW-0067">ATP-binding</keyword>
<comment type="caution">
    <text evidence="22">The sequence shown here is derived from an EMBL/GenBank/DDBJ whole genome shotgun (WGS) entry which is preliminary data.</text>
</comment>
<name>A0ABP6V0Y4_9ACTN</name>
<evidence type="ECO:0000256" key="12">
    <source>
        <dbReference type="ARBA" id="ARBA00022741"/>
    </source>
</evidence>
<dbReference type="InterPro" id="IPR000438">
    <property type="entry name" value="Acetyl_CoA_COase_Trfase_b_su"/>
</dbReference>
<evidence type="ECO:0000256" key="6">
    <source>
        <dbReference type="ARBA" id="ARBA00011664"/>
    </source>
</evidence>
<dbReference type="GO" id="GO:0016740">
    <property type="term" value="F:transferase activity"/>
    <property type="evidence" value="ECO:0007669"/>
    <property type="project" value="UniProtKB-KW"/>
</dbReference>
<dbReference type="RefSeq" id="WP_346179890.1">
    <property type="nucleotide sequence ID" value="NZ_BAABCE010000001.1"/>
</dbReference>
<evidence type="ECO:0000313" key="22">
    <source>
        <dbReference type="EMBL" id="GAA3524700.1"/>
    </source>
</evidence>
<dbReference type="PRINTS" id="PR01070">
    <property type="entry name" value="ACCCTRFRASEB"/>
</dbReference>
<dbReference type="Pfam" id="PF01039">
    <property type="entry name" value="Carboxyl_trans"/>
    <property type="match status" value="1"/>
</dbReference>
<keyword evidence="14" id="KW-0276">Fatty acid metabolism</keyword>
<dbReference type="InterPro" id="IPR011763">
    <property type="entry name" value="COA_CT_C"/>
</dbReference>
<evidence type="ECO:0000256" key="10">
    <source>
        <dbReference type="ARBA" id="ARBA00022516"/>
    </source>
</evidence>
<feature type="domain" description="CoA carboxyltransferase C-terminal" evidence="21">
    <location>
        <begin position="237"/>
        <end position="445"/>
    </location>
</feature>
<evidence type="ECO:0000256" key="16">
    <source>
        <dbReference type="ARBA" id="ARBA00023098"/>
    </source>
</evidence>
<evidence type="ECO:0000259" key="20">
    <source>
        <dbReference type="PROSITE" id="PS50980"/>
    </source>
</evidence>
<evidence type="ECO:0000256" key="9">
    <source>
        <dbReference type="ARBA" id="ARBA00022490"/>
    </source>
</evidence>
<sequence length="445" mass="45843">MTERLAARQVVALMTDGSSFTEIPYPAGQSAPDGPLGWDGYDASRARAVERTGEHESVVCGTGTIEGTPAVLIAFEFGFLGGSLGERTGDRLEAAYAHARAHRLPVVPLVATGGSRMQEGMLALTQLQRVARQSALTREAGLPQIAVLRDPTTGGGWATLGAGADVSLALPGAQIGFAGSRVRPPDADPSAYTAEAQVAAGAVDGVVRPGELRGRLARWLHLLTAPSTTPAPPPAPLGTTDLPSTGWAAVQRARSPRRPRADAYLDAYFTHRVTISGDRCGGADPDGMLCGFGEHDGRTIAYAAQTGTATRPAGYRTATRLIRLADRLGIPVLTLVDTPGAANDAEAERQGVGAAIADLFGTVASARTPITTLLIGEGGSGGALALAAPGNTWATPDSYFSVIGPEMAAAILKRGEGEVEATADQLRIRPHDLVGLGVVRGVVEG</sequence>
<dbReference type="EMBL" id="BAABCE010000001">
    <property type="protein sequence ID" value="GAA3524700.1"/>
    <property type="molecule type" value="Genomic_DNA"/>
</dbReference>
<comment type="pathway">
    <text evidence="3">Lipid metabolism; malonyl-CoA biosynthesis; malonyl-CoA from acetyl-CoA: step 1/1.</text>
</comment>
<dbReference type="InterPro" id="IPR001095">
    <property type="entry name" value="Acetyl_CoA_COase_a_su"/>
</dbReference>
<evidence type="ECO:0000256" key="2">
    <source>
        <dbReference type="ARBA" id="ARBA00004496"/>
    </source>
</evidence>
<keyword evidence="13" id="KW-0862">Zinc</keyword>
<dbReference type="SUPFAM" id="SSF52096">
    <property type="entry name" value="ClpP/crotonase"/>
    <property type="match status" value="2"/>
</dbReference>
<keyword evidence="12" id="KW-0547">Nucleotide-binding</keyword>
<dbReference type="PANTHER" id="PTHR42853:SF3">
    <property type="entry name" value="ACETYL-COENZYME A CARBOXYLASE CARBOXYL TRANSFERASE SUBUNIT ALPHA, CHLOROPLASTIC"/>
    <property type="match status" value="1"/>
</dbReference>